<dbReference type="InterPro" id="IPR002347">
    <property type="entry name" value="SDR_fam"/>
</dbReference>
<dbReference type="OrthoDB" id="24596at2157"/>
<dbReference type="PRINTS" id="PR00081">
    <property type="entry name" value="GDHRDH"/>
</dbReference>
<comment type="similarity">
    <text evidence="1 3">Belongs to the short-chain dehydrogenases/reductases (SDR) family.</text>
</comment>
<dbReference type="GeneID" id="41331394"/>
<dbReference type="KEGG" id="psyt:DSAG12_03424"/>
<dbReference type="FunFam" id="3.40.50.720:FF:000084">
    <property type="entry name" value="Short-chain dehydrogenase reductase"/>
    <property type="match status" value="1"/>
</dbReference>
<dbReference type="RefSeq" id="WP_162306809.1">
    <property type="nucleotide sequence ID" value="NZ_CP042905.2"/>
</dbReference>
<dbReference type="Proteomes" id="UP000321408">
    <property type="component" value="Chromosome"/>
</dbReference>
<evidence type="ECO:0000256" key="3">
    <source>
        <dbReference type="RuleBase" id="RU000363"/>
    </source>
</evidence>
<dbReference type="EC" id="1.1.1.-" evidence="5"/>
<dbReference type="Gene3D" id="3.40.50.720">
    <property type="entry name" value="NAD(P)-binding Rossmann-like Domain"/>
    <property type="match status" value="1"/>
</dbReference>
<dbReference type="AlphaFoldDB" id="A0A5B9DFY3"/>
<protein>
    <submittedName>
        <fullName evidence="5">SDR family NAD(P)-dependent oxidoreductase</fullName>
        <ecNumber evidence="5">1.1.1.-</ecNumber>
    </submittedName>
</protein>
<evidence type="ECO:0000313" key="6">
    <source>
        <dbReference type="Proteomes" id="UP000321408"/>
    </source>
</evidence>
<reference evidence="5 6" key="2">
    <citation type="journal article" date="2024" name="Int. J. Syst. Evol. Microbiol.">
        <title>Promethearchaeum syntrophicum gen. nov., sp. nov., an anaerobic, obligately syntrophic archaeon, the first isolate of the lineage 'Asgard' archaea, and proposal of the new archaeal phylum Promethearchaeota phyl. nov. and kingdom Promethearchaeati regn. nov.</title>
        <authorList>
            <person name="Imachi H."/>
            <person name="Nobu M.K."/>
            <person name="Kato S."/>
            <person name="Takaki Y."/>
            <person name="Miyazaki M."/>
            <person name="Miyata M."/>
            <person name="Ogawara M."/>
            <person name="Saito Y."/>
            <person name="Sakai S."/>
            <person name="Tahara Y.O."/>
            <person name="Takano Y."/>
            <person name="Tasumi E."/>
            <person name="Uematsu K."/>
            <person name="Yoshimura T."/>
            <person name="Itoh T."/>
            <person name="Ohkuma M."/>
            <person name="Takai K."/>
        </authorList>
    </citation>
    <scope>NUCLEOTIDE SEQUENCE [LARGE SCALE GENOMIC DNA]</scope>
    <source>
        <strain evidence="5 6">MK-D1</strain>
    </source>
</reference>
<keyword evidence="6" id="KW-1185">Reference proteome</keyword>
<reference evidence="5 6" key="1">
    <citation type="journal article" date="2020" name="Nature">
        <title>Isolation of an archaeon at the prokaryote-eukaryote interface.</title>
        <authorList>
            <person name="Imachi H."/>
            <person name="Nobu M.K."/>
            <person name="Nakahara N."/>
            <person name="Morono Y."/>
            <person name="Ogawara M."/>
            <person name="Takaki Y."/>
            <person name="Takano Y."/>
            <person name="Uematsu K."/>
            <person name="Ikuta T."/>
            <person name="Ito M."/>
            <person name="Matsui Y."/>
            <person name="Miyazaki M."/>
            <person name="Murata K."/>
            <person name="Saito Y."/>
            <person name="Sakai S."/>
            <person name="Song C."/>
            <person name="Tasumi E."/>
            <person name="Yamanaka Y."/>
            <person name="Yamaguchi T."/>
            <person name="Kamagata Y."/>
            <person name="Tamaki H."/>
            <person name="Takai K."/>
        </authorList>
    </citation>
    <scope>NUCLEOTIDE SEQUENCE [LARGE SCALE GENOMIC DNA]</scope>
    <source>
        <strain evidence="5 6">MK-D1</strain>
    </source>
</reference>
<dbReference type="PANTHER" id="PTHR42760">
    <property type="entry name" value="SHORT-CHAIN DEHYDROGENASES/REDUCTASES FAMILY MEMBER"/>
    <property type="match status" value="1"/>
</dbReference>
<keyword evidence="2 5" id="KW-0560">Oxidoreductase</keyword>
<dbReference type="GO" id="GO:0016616">
    <property type="term" value="F:oxidoreductase activity, acting on the CH-OH group of donors, NAD or NADP as acceptor"/>
    <property type="evidence" value="ECO:0007669"/>
    <property type="project" value="UniProtKB-ARBA"/>
</dbReference>
<evidence type="ECO:0000259" key="4">
    <source>
        <dbReference type="SMART" id="SM00822"/>
    </source>
</evidence>
<dbReference type="Pfam" id="PF00106">
    <property type="entry name" value="adh_short"/>
    <property type="match status" value="1"/>
</dbReference>
<feature type="domain" description="Ketoreductase" evidence="4">
    <location>
        <begin position="8"/>
        <end position="191"/>
    </location>
</feature>
<evidence type="ECO:0000313" key="5">
    <source>
        <dbReference type="EMBL" id="QEE17587.1"/>
    </source>
</evidence>
<proteinExistence type="inferred from homology"/>
<dbReference type="InterPro" id="IPR036291">
    <property type="entry name" value="NAD(P)-bd_dom_sf"/>
</dbReference>
<dbReference type="SMART" id="SM00822">
    <property type="entry name" value="PKS_KR"/>
    <property type="match status" value="1"/>
</dbReference>
<sequence length="263" mass="27910">MKELLKGKVAIITGSGRGIGKGIAKVFVEQGCKVTINDIDPIPCNETVEEIKAMGGEAIACPADVTNVEQVNKMVADTIAAFGKIDILINNAGTSRDAMIQKMDDRLLRFIIDVNMKGTHVCTQAVLPEFLKAERNNEFKKIVNFSSTTGVSGNVGQANYAIAKGGLIAYTKSCAREFSLNRVCVNAIAPGFTETRMTALKKPGDKLGIPQAIRDIAIGAIPFSRDGVGGLPSDIAKIVLFFSCELSDWITGQLLVGGGGSMI</sequence>
<dbReference type="SUPFAM" id="SSF51735">
    <property type="entry name" value="NAD(P)-binding Rossmann-fold domains"/>
    <property type="match status" value="1"/>
</dbReference>
<dbReference type="PRINTS" id="PR00080">
    <property type="entry name" value="SDRFAMILY"/>
</dbReference>
<gene>
    <name evidence="5" type="ORF">DSAG12_03424</name>
</gene>
<dbReference type="PANTHER" id="PTHR42760:SF133">
    <property type="entry name" value="3-OXOACYL-[ACYL-CARRIER-PROTEIN] REDUCTASE"/>
    <property type="match status" value="1"/>
</dbReference>
<dbReference type="InterPro" id="IPR057326">
    <property type="entry name" value="KR_dom"/>
</dbReference>
<dbReference type="EMBL" id="CP042905">
    <property type="protein sequence ID" value="QEE17587.1"/>
    <property type="molecule type" value="Genomic_DNA"/>
</dbReference>
<name>A0A5B9DFY3_9ARCH</name>
<organism evidence="5 6">
    <name type="scientific">Promethearchaeum syntrophicum</name>
    <dbReference type="NCBI Taxonomy" id="2594042"/>
    <lineage>
        <taxon>Archaea</taxon>
        <taxon>Promethearchaeati</taxon>
        <taxon>Promethearchaeota</taxon>
        <taxon>Promethearchaeia</taxon>
        <taxon>Promethearchaeales</taxon>
        <taxon>Promethearchaeaceae</taxon>
        <taxon>Promethearchaeum</taxon>
    </lineage>
</organism>
<evidence type="ECO:0000256" key="2">
    <source>
        <dbReference type="ARBA" id="ARBA00023002"/>
    </source>
</evidence>
<evidence type="ECO:0000256" key="1">
    <source>
        <dbReference type="ARBA" id="ARBA00006484"/>
    </source>
</evidence>
<accession>A0A5B9DFY3</accession>